<keyword evidence="2" id="KW-1185">Reference proteome</keyword>
<proteinExistence type="predicted"/>
<gene>
    <name evidence="1" type="ORF">FCALED_LOCUS17060</name>
</gene>
<protein>
    <submittedName>
        <fullName evidence="1">7627_t:CDS:1</fullName>
    </submittedName>
</protein>
<reference evidence="1" key="1">
    <citation type="submission" date="2021-06" db="EMBL/GenBank/DDBJ databases">
        <authorList>
            <person name="Kallberg Y."/>
            <person name="Tangrot J."/>
            <person name="Rosling A."/>
        </authorList>
    </citation>
    <scope>NUCLEOTIDE SEQUENCE</scope>
    <source>
        <strain evidence="1">UK204</strain>
    </source>
</reference>
<accession>A0A9N9NV59</accession>
<evidence type="ECO:0000313" key="2">
    <source>
        <dbReference type="Proteomes" id="UP000789570"/>
    </source>
</evidence>
<comment type="caution">
    <text evidence="1">The sequence shown here is derived from an EMBL/GenBank/DDBJ whole genome shotgun (WGS) entry which is preliminary data.</text>
</comment>
<evidence type="ECO:0000313" key="1">
    <source>
        <dbReference type="EMBL" id="CAG8763204.1"/>
    </source>
</evidence>
<dbReference type="Proteomes" id="UP000789570">
    <property type="component" value="Unassembled WGS sequence"/>
</dbReference>
<feature type="non-terminal residue" evidence="1">
    <location>
        <position position="1"/>
    </location>
</feature>
<dbReference type="EMBL" id="CAJVPQ010023626">
    <property type="protein sequence ID" value="CAG8763204.1"/>
    <property type="molecule type" value="Genomic_DNA"/>
</dbReference>
<dbReference type="AlphaFoldDB" id="A0A9N9NV59"/>
<organism evidence="1 2">
    <name type="scientific">Funneliformis caledonium</name>
    <dbReference type="NCBI Taxonomy" id="1117310"/>
    <lineage>
        <taxon>Eukaryota</taxon>
        <taxon>Fungi</taxon>
        <taxon>Fungi incertae sedis</taxon>
        <taxon>Mucoromycota</taxon>
        <taxon>Glomeromycotina</taxon>
        <taxon>Glomeromycetes</taxon>
        <taxon>Glomerales</taxon>
        <taxon>Glomeraceae</taxon>
        <taxon>Funneliformis</taxon>
    </lineage>
</organism>
<name>A0A9N9NV59_9GLOM</name>
<sequence length="41" mass="4372">TLTLQFGGTVRSAVNRAANSSIDDDGKLEAKAVLKETMSEF</sequence>